<reference evidence="2" key="1">
    <citation type="journal article" date="2013" name="PLoS ONE">
        <title>Metagenomic insights into the carbohydrate-active enzymes carried by the microorganisms adhering to solid digesta in the rumen of cows.</title>
        <authorList>
            <person name="Wang L."/>
            <person name="Hatem A."/>
            <person name="Catalyurek U.V."/>
            <person name="Morrison M."/>
            <person name="Yu Z."/>
        </authorList>
    </citation>
    <scope>NUCLEOTIDE SEQUENCE</scope>
</reference>
<organism evidence="2">
    <name type="scientific">uncultured bacterium Contigcl_1149</name>
    <dbReference type="NCBI Taxonomy" id="1393644"/>
    <lineage>
        <taxon>Bacteria</taxon>
        <taxon>environmental samples</taxon>
    </lineage>
</organism>
<protein>
    <submittedName>
        <fullName evidence="2">Uncharacterized protein</fullName>
    </submittedName>
</protein>
<accession>W0FLM8</accession>
<keyword evidence="1" id="KW-0732">Signal</keyword>
<sequence length="395" mass="43683">MIRKWLCLLLVFMLVFPAVSGFADNPDGETLEYMYSFIPGTVLEGEGTKMIRELLDEVKIRFTRQKTETNDIIRIQLISNGTDAFSLTAGQMGGEEFALMCSLLGSNKLTLKQEQIAPFLHTLVESLGEQGFLKGDNLNKMYSIADRAGVTINNYLAQEPEEAPVAGIDITPYLKTLTENATAVEQREIPPEEQDGSGAVIMTSYLLSEEQRREFVNMGVDKFSKVPVIGDALNDGSLRIGEQVITEEFLRTVFGDTPGEVTMDVWQDGSGQLVRMLLHLPDLHGVVLDPEFAKTEGIELTIARTHGEGKRLTSVTTLRLLGLEGNLVTMTLERSQTDPIPPMKAKKVHEVGEMTSTELSELIRSMGWTILGNAGNMVLDLPDCIARVLVKKIFK</sequence>
<dbReference type="AlphaFoldDB" id="W0FLM8"/>
<name>W0FLM8_9BACT</name>
<dbReference type="EMBL" id="KC246854">
    <property type="protein sequence ID" value="AHF25828.1"/>
    <property type="molecule type" value="Genomic_DNA"/>
</dbReference>
<feature type="chain" id="PRO_5004788721" evidence="1">
    <location>
        <begin position="24"/>
        <end position="395"/>
    </location>
</feature>
<evidence type="ECO:0000256" key="1">
    <source>
        <dbReference type="SAM" id="SignalP"/>
    </source>
</evidence>
<feature type="signal peptide" evidence="1">
    <location>
        <begin position="1"/>
        <end position="23"/>
    </location>
</feature>
<evidence type="ECO:0000313" key="2">
    <source>
        <dbReference type="EMBL" id="AHF25828.1"/>
    </source>
</evidence>
<proteinExistence type="predicted"/>